<reference evidence="1" key="1">
    <citation type="journal article" date="2021" name="Proc. Natl. Acad. Sci. U.S.A.">
        <title>A Catalog of Tens of Thousands of Viruses from Human Metagenomes Reveals Hidden Associations with Chronic Diseases.</title>
        <authorList>
            <person name="Tisza M.J."/>
            <person name="Buck C.B."/>
        </authorList>
    </citation>
    <scope>NUCLEOTIDE SEQUENCE</scope>
    <source>
        <strain evidence="1">Ctpks17</strain>
    </source>
</reference>
<dbReference type="Pfam" id="PF24175">
    <property type="entry name" value="SU10_adaptor"/>
    <property type="match status" value="1"/>
</dbReference>
<evidence type="ECO:0000313" key="1">
    <source>
        <dbReference type="EMBL" id="DAG87157.1"/>
    </source>
</evidence>
<proteinExistence type="predicted"/>
<sequence length="201" mass="23004">MQMTWEQIKLAALQKMFASDGTDISNPDEATKEYLNAMPQAANEAIEMICTAGRYLRKSYTVDKDKGEKLTVNLAYEVPDYWRMGTKEVYKLVDDTPEPVDGVELYGGKYLVFPADFEGEFEFFYDAKPATLTLETPDTKKIDLPDDAVVLLPLYIASQLYKDDDIAIATYYRNEFETAFERLTNPRTVSKESFTSNTGWW</sequence>
<name>A0A8S5VIV9_9CAUD</name>
<accession>A0A8S5VIV9</accession>
<dbReference type="InterPro" id="IPR056209">
    <property type="entry name" value="SU10_adaptor"/>
</dbReference>
<organism evidence="1">
    <name type="scientific">Ackermannviridae sp</name>
    <dbReference type="NCBI Taxonomy" id="2831612"/>
    <lineage>
        <taxon>Viruses</taxon>
        <taxon>Duplodnaviria</taxon>
        <taxon>Heunggongvirae</taxon>
        <taxon>Uroviricota</taxon>
        <taxon>Caudoviricetes</taxon>
        <taxon>Pantevenvirales</taxon>
        <taxon>Ackermannviridae</taxon>
    </lineage>
</organism>
<dbReference type="EMBL" id="BK035229">
    <property type="protein sequence ID" value="DAG87157.1"/>
    <property type="molecule type" value="Genomic_DNA"/>
</dbReference>
<protein>
    <submittedName>
        <fullName evidence="1">Uncharacterized protein</fullName>
    </submittedName>
</protein>